<dbReference type="FunFam" id="3.40.50.300:FF:000006">
    <property type="entry name" value="DNA-binding transcriptional regulator NtrC"/>
    <property type="match status" value="1"/>
</dbReference>
<keyword evidence="4" id="KW-0238">DNA-binding</keyword>
<proteinExistence type="predicted"/>
<dbReference type="InterPro" id="IPR058031">
    <property type="entry name" value="AAA_lid_NorR"/>
</dbReference>
<dbReference type="Pfam" id="PF01590">
    <property type="entry name" value="GAF"/>
    <property type="match status" value="1"/>
</dbReference>
<dbReference type="EMBL" id="FUKJ01000175">
    <property type="protein sequence ID" value="SJM92126.1"/>
    <property type="molecule type" value="Genomic_DNA"/>
</dbReference>
<dbReference type="Pfam" id="PF02954">
    <property type="entry name" value="HTH_8"/>
    <property type="match status" value="1"/>
</dbReference>
<dbReference type="InterPro" id="IPR003593">
    <property type="entry name" value="AAA+_ATPase"/>
</dbReference>
<dbReference type="InterPro" id="IPR029016">
    <property type="entry name" value="GAF-like_dom_sf"/>
</dbReference>
<evidence type="ECO:0000256" key="4">
    <source>
        <dbReference type="ARBA" id="ARBA00023125"/>
    </source>
</evidence>
<reference evidence="8" key="1">
    <citation type="submission" date="2017-02" db="EMBL/GenBank/DDBJ databases">
        <authorList>
            <person name="Daims H."/>
        </authorList>
    </citation>
    <scope>NUCLEOTIDE SEQUENCE [LARGE SCALE GENOMIC DNA]</scope>
</reference>
<protein>
    <submittedName>
        <fullName evidence="7">Nitric oxide reductase transcription regulator NorR2</fullName>
    </submittedName>
</protein>
<dbReference type="PRINTS" id="PR01590">
    <property type="entry name" value="HTHFIS"/>
</dbReference>
<evidence type="ECO:0000259" key="6">
    <source>
        <dbReference type="PROSITE" id="PS50045"/>
    </source>
</evidence>
<dbReference type="SUPFAM" id="SSF52540">
    <property type="entry name" value="P-loop containing nucleoside triphosphate hydrolases"/>
    <property type="match status" value="1"/>
</dbReference>
<dbReference type="PANTHER" id="PTHR32071:SF35">
    <property type="entry name" value="ANAEROBIC NITRIC OXIDE REDUCTASE TRANSCRIPTION REGULATOR NORR"/>
    <property type="match status" value="1"/>
</dbReference>
<dbReference type="GO" id="GO:0043565">
    <property type="term" value="F:sequence-specific DNA binding"/>
    <property type="evidence" value="ECO:0007669"/>
    <property type="project" value="InterPro"/>
</dbReference>
<dbReference type="Pfam" id="PF00158">
    <property type="entry name" value="Sigma54_activat"/>
    <property type="match status" value="1"/>
</dbReference>
<keyword evidence="5" id="KW-0804">Transcription</keyword>
<accession>A0A1R4H7G6</accession>
<dbReference type="InterPro" id="IPR027417">
    <property type="entry name" value="P-loop_NTPase"/>
</dbReference>
<evidence type="ECO:0000256" key="2">
    <source>
        <dbReference type="ARBA" id="ARBA00022840"/>
    </source>
</evidence>
<dbReference type="SUPFAM" id="SSF55781">
    <property type="entry name" value="GAF domain-like"/>
    <property type="match status" value="1"/>
</dbReference>
<keyword evidence="2" id="KW-0067">ATP-binding</keyword>
<dbReference type="GO" id="GO:0005524">
    <property type="term" value="F:ATP binding"/>
    <property type="evidence" value="ECO:0007669"/>
    <property type="project" value="UniProtKB-KW"/>
</dbReference>
<dbReference type="PROSITE" id="PS00675">
    <property type="entry name" value="SIGMA54_INTERACT_1"/>
    <property type="match status" value="1"/>
</dbReference>
<dbReference type="InterPro" id="IPR002197">
    <property type="entry name" value="HTH_Fis"/>
</dbReference>
<dbReference type="RefSeq" id="WP_256969523.1">
    <property type="nucleotide sequence ID" value="NZ_FUKJ01000175.1"/>
</dbReference>
<evidence type="ECO:0000313" key="7">
    <source>
        <dbReference type="EMBL" id="SJM92126.1"/>
    </source>
</evidence>
<dbReference type="InterPro" id="IPR025662">
    <property type="entry name" value="Sigma_54_int_dom_ATP-bd_1"/>
</dbReference>
<dbReference type="NCBIfam" id="NF003451">
    <property type="entry name" value="PRK05022.1"/>
    <property type="match status" value="1"/>
</dbReference>
<sequence length="543" mass="60232">MNQDNVVLLTSSLGCLIDISAIIMTTTSLFFTSLISIVADLSTHMSAEQRYQRLLQHLCQNFPCDASALLKFENHCLIPLAVNGLSEDTLGRRFMVNEHPRLALILASEQAIRFAADSDLPDPYDGLIDSDNDQLLVHDCMGVTLLIDGAPWGVLTLDALMPGTFDNIDPIRLNTFISLTAATVKAAELIISLEQKVRYVTQTLFKENTDNDMIGDSECMRKLRNEISIVAPSELAVLILGETGVGKELVARRIHLESNRADQVIVYVNCAALPENIAESELFGHTKGAFSGAVSERAGKFELANGGTLFLDEIGELPLSIQAKLLRTLQNGEIQRVGSDKSIKVNVRIIAATNRNLQQEVADGLFRPDLYHRLAVYPMHVPTLRERGKDVLLLAGAFLEKNQQRLGIKKLRLDQEAKNALLNYPWPGNIRELEHLLSRAALKSAAQENRQAPFITISMAYLDIVPKPLEQLNYPHTKIATISAITPTLSVDFKNSVDDFQRQLIEQHLTEQHGNMAATARILGLDRGNFHRLLKRLAIKVDP</sequence>
<dbReference type="PANTHER" id="PTHR32071">
    <property type="entry name" value="TRANSCRIPTIONAL REGULATORY PROTEIN"/>
    <property type="match status" value="1"/>
</dbReference>
<dbReference type="InterPro" id="IPR003018">
    <property type="entry name" value="GAF"/>
</dbReference>
<evidence type="ECO:0000256" key="5">
    <source>
        <dbReference type="ARBA" id="ARBA00023163"/>
    </source>
</evidence>
<dbReference type="GO" id="GO:0006355">
    <property type="term" value="P:regulation of DNA-templated transcription"/>
    <property type="evidence" value="ECO:0007669"/>
    <property type="project" value="InterPro"/>
</dbReference>
<dbReference type="Pfam" id="PF25601">
    <property type="entry name" value="AAA_lid_14"/>
    <property type="match status" value="1"/>
</dbReference>
<evidence type="ECO:0000256" key="1">
    <source>
        <dbReference type="ARBA" id="ARBA00022741"/>
    </source>
</evidence>
<dbReference type="Gene3D" id="3.30.450.40">
    <property type="match status" value="1"/>
</dbReference>
<dbReference type="CDD" id="cd00009">
    <property type="entry name" value="AAA"/>
    <property type="match status" value="1"/>
</dbReference>
<name>A0A1R4H7G6_9GAMM</name>
<dbReference type="SMART" id="SM00065">
    <property type="entry name" value="GAF"/>
    <property type="match status" value="1"/>
</dbReference>
<keyword evidence="8" id="KW-1185">Reference proteome</keyword>
<organism evidence="7 8">
    <name type="scientific">Crenothrix polyspora</name>
    <dbReference type="NCBI Taxonomy" id="360316"/>
    <lineage>
        <taxon>Bacteria</taxon>
        <taxon>Pseudomonadati</taxon>
        <taxon>Pseudomonadota</taxon>
        <taxon>Gammaproteobacteria</taxon>
        <taxon>Methylococcales</taxon>
        <taxon>Crenotrichaceae</taxon>
        <taxon>Crenothrix</taxon>
    </lineage>
</organism>
<dbReference type="InterPro" id="IPR025943">
    <property type="entry name" value="Sigma_54_int_dom_ATP-bd_2"/>
</dbReference>
<dbReference type="PROSITE" id="PS50045">
    <property type="entry name" value="SIGMA54_INTERACT_4"/>
    <property type="match status" value="1"/>
</dbReference>
<dbReference type="InterPro" id="IPR002078">
    <property type="entry name" value="Sigma_54_int"/>
</dbReference>
<dbReference type="PROSITE" id="PS00676">
    <property type="entry name" value="SIGMA54_INTERACT_2"/>
    <property type="match status" value="1"/>
</dbReference>
<dbReference type="Proteomes" id="UP000195442">
    <property type="component" value="Unassembled WGS sequence"/>
</dbReference>
<evidence type="ECO:0000313" key="8">
    <source>
        <dbReference type="Proteomes" id="UP000195442"/>
    </source>
</evidence>
<dbReference type="PROSITE" id="PS00688">
    <property type="entry name" value="SIGMA54_INTERACT_3"/>
    <property type="match status" value="1"/>
</dbReference>
<dbReference type="SMART" id="SM00382">
    <property type="entry name" value="AAA"/>
    <property type="match status" value="1"/>
</dbReference>
<dbReference type="InterPro" id="IPR025944">
    <property type="entry name" value="Sigma_54_int_dom_CS"/>
</dbReference>
<dbReference type="Gene3D" id="1.10.10.60">
    <property type="entry name" value="Homeodomain-like"/>
    <property type="match status" value="1"/>
</dbReference>
<dbReference type="InterPro" id="IPR009057">
    <property type="entry name" value="Homeodomain-like_sf"/>
</dbReference>
<keyword evidence="3" id="KW-0805">Transcription regulation</keyword>
<dbReference type="Gene3D" id="3.40.50.300">
    <property type="entry name" value="P-loop containing nucleotide triphosphate hydrolases"/>
    <property type="match status" value="1"/>
</dbReference>
<feature type="domain" description="Sigma-54 factor interaction" evidence="6">
    <location>
        <begin position="213"/>
        <end position="442"/>
    </location>
</feature>
<dbReference type="Gene3D" id="1.10.8.60">
    <property type="match status" value="1"/>
</dbReference>
<dbReference type="AlphaFoldDB" id="A0A1R4H7G6"/>
<evidence type="ECO:0000256" key="3">
    <source>
        <dbReference type="ARBA" id="ARBA00023015"/>
    </source>
</evidence>
<keyword evidence="1" id="KW-0547">Nucleotide-binding</keyword>
<gene>
    <name evidence="7" type="primary">norR</name>
    <name evidence="7" type="ORF">CRENPOLYSF2_2560002</name>
</gene>
<dbReference type="SUPFAM" id="SSF46689">
    <property type="entry name" value="Homeodomain-like"/>
    <property type="match status" value="1"/>
</dbReference>